<evidence type="ECO:0000256" key="2">
    <source>
        <dbReference type="SAM" id="Coils"/>
    </source>
</evidence>
<feature type="region of interest" description="Disordered" evidence="3">
    <location>
        <begin position="1"/>
        <end position="55"/>
    </location>
</feature>
<proteinExistence type="predicted"/>
<dbReference type="InterPro" id="IPR040265">
    <property type="entry name" value="CHUP1/IPGA1-like"/>
</dbReference>
<sequence length="550" mass="60849">MSHPTTTPSRFRLNSKAKESPKPELANGSLSPASHARAKSVPPDVKTHSKVRRSLLMNKPKSVEYVIGSQKARDNEDVRVVGRSGNRPVVEQFARPRPHRPVDSAAARNEQEATKELQEKLVLKEGLIKDLQSEVSALKAELDKAHSLNKELESQNKKLALDLSAAAVKIGALNTHDQESSEEHKSPTFKYIQKLIANKLENSTVKKEAYNGPTTVKTPLLPPPPSPPADNMLSKAVDAERKAPSFPSLPPPPPPPPPPPMRPLARAASSPKTPAVVEFYHSLRKQEEKRDIPGPGNQYKSAVSSAHSSIVGEIQNRSAHLLAIKADVKTKGDFINGLIQEVLAVAYTDIEDVLKFVDWLDGELSTLADERAVLKHFNWPERKADAIREAAIEYRALKLLESEICSFKDETDIPCGAALKKMAVLLDKSERGIGRLTKLRSSVLPSYQDWKIPTNWMLDSGIVSKIKHASMKLAKMYMRRVIMELELARNSDRESNQEALVLQGVHFAYRTHQFAGGLDSETLCAFEEIRRRVPGHTGRSRELLAAVASS</sequence>
<gene>
    <name evidence="4" type="ORF">MANES_03G212600</name>
</gene>
<feature type="compositionally biased region" description="Pro residues" evidence="3">
    <location>
        <begin position="247"/>
        <end position="262"/>
    </location>
</feature>
<dbReference type="AlphaFoldDB" id="A0A2C9W9R5"/>
<dbReference type="SUPFAM" id="SSF101447">
    <property type="entry name" value="Formin homology 2 domain (FH2 domain)"/>
    <property type="match status" value="1"/>
</dbReference>
<dbReference type="EMBL" id="CM004389">
    <property type="protein sequence ID" value="OAY56234.1"/>
    <property type="molecule type" value="Genomic_DNA"/>
</dbReference>
<dbReference type="PANTHER" id="PTHR31342:SF43">
    <property type="entry name" value="F11A17.16"/>
    <property type="match status" value="1"/>
</dbReference>
<organism evidence="4">
    <name type="scientific">Manihot esculenta</name>
    <name type="common">Cassava</name>
    <name type="synonym">Jatropha manihot</name>
    <dbReference type="NCBI Taxonomy" id="3983"/>
    <lineage>
        <taxon>Eukaryota</taxon>
        <taxon>Viridiplantae</taxon>
        <taxon>Streptophyta</taxon>
        <taxon>Embryophyta</taxon>
        <taxon>Tracheophyta</taxon>
        <taxon>Spermatophyta</taxon>
        <taxon>Magnoliopsida</taxon>
        <taxon>eudicotyledons</taxon>
        <taxon>Gunneridae</taxon>
        <taxon>Pentapetalae</taxon>
        <taxon>rosids</taxon>
        <taxon>fabids</taxon>
        <taxon>Malpighiales</taxon>
        <taxon>Euphorbiaceae</taxon>
        <taxon>Crotonoideae</taxon>
        <taxon>Manihoteae</taxon>
        <taxon>Manihot</taxon>
    </lineage>
</organism>
<feature type="coiled-coil region" evidence="2">
    <location>
        <begin position="114"/>
        <end position="169"/>
    </location>
</feature>
<dbReference type="GO" id="GO:0055028">
    <property type="term" value="C:cortical microtubule"/>
    <property type="evidence" value="ECO:0000318"/>
    <property type="project" value="GO_Central"/>
</dbReference>
<keyword evidence="1 2" id="KW-0175">Coiled coil</keyword>
<reference evidence="4" key="1">
    <citation type="submission" date="2016-02" db="EMBL/GenBank/DDBJ databases">
        <title>WGS assembly of Manihot esculenta.</title>
        <authorList>
            <person name="Bredeson J.V."/>
            <person name="Prochnik S.E."/>
            <person name="Lyons J.B."/>
            <person name="Schmutz J."/>
            <person name="Grimwood J."/>
            <person name="Vrebalov J."/>
            <person name="Bart R.S."/>
            <person name="Amuge T."/>
            <person name="Ferguson M.E."/>
            <person name="Green R."/>
            <person name="Putnam N."/>
            <person name="Stites J."/>
            <person name="Rounsley S."/>
            <person name="Rokhsar D.S."/>
        </authorList>
    </citation>
    <scope>NUCLEOTIDE SEQUENCE [LARGE SCALE GENOMIC DNA]</scope>
    <source>
        <tissue evidence="4">Leaf</tissue>
    </source>
</reference>
<protein>
    <recommendedName>
        <fullName evidence="5">Protein CHUP1, chloroplastic</fullName>
    </recommendedName>
</protein>
<evidence type="ECO:0008006" key="5">
    <source>
        <dbReference type="Google" id="ProtNLM"/>
    </source>
</evidence>
<evidence type="ECO:0000256" key="1">
    <source>
        <dbReference type="ARBA" id="ARBA00023054"/>
    </source>
</evidence>
<dbReference type="PANTHER" id="PTHR31342">
    <property type="entry name" value="PROTEIN CHUP1, CHLOROPLASTIC"/>
    <property type="match status" value="1"/>
</dbReference>
<accession>A0A2C9W9R5</accession>
<name>A0A2C9W9R5_MANES</name>
<feature type="region of interest" description="Disordered" evidence="3">
    <location>
        <begin position="208"/>
        <end position="269"/>
    </location>
</feature>
<evidence type="ECO:0000256" key="3">
    <source>
        <dbReference type="SAM" id="MobiDB-lite"/>
    </source>
</evidence>
<dbReference type="OMA" id="YQSPKFK"/>
<evidence type="ECO:0000313" key="4">
    <source>
        <dbReference type="EMBL" id="OAY56234.1"/>
    </source>
</evidence>
<dbReference type="GO" id="GO:0072699">
    <property type="term" value="P:protein localization to cortical microtubule cytoskeleton"/>
    <property type="evidence" value="ECO:0000318"/>
    <property type="project" value="GO_Central"/>
</dbReference>